<proteinExistence type="predicted"/>
<dbReference type="AlphaFoldDB" id="A0A917WJF8"/>
<evidence type="ECO:0000256" key="1">
    <source>
        <dbReference type="SAM" id="MobiDB-lite"/>
    </source>
</evidence>
<feature type="transmembrane region" description="Helical" evidence="2">
    <location>
        <begin position="208"/>
        <end position="231"/>
    </location>
</feature>
<feature type="region of interest" description="Disordered" evidence="1">
    <location>
        <begin position="338"/>
        <end position="390"/>
    </location>
</feature>
<evidence type="ECO:0000313" key="4">
    <source>
        <dbReference type="Proteomes" id="UP000655208"/>
    </source>
</evidence>
<reference evidence="3" key="1">
    <citation type="journal article" date="2014" name="Int. J. Syst. Evol. Microbiol.">
        <title>Complete genome sequence of Corynebacterium casei LMG S-19264T (=DSM 44701T), isolated from a smear-ripened cheese.</title>
        <authorList>
            <consortium name="US DOE Joint Genome Institute (JGI-PGF)"/>
            <person name="Walter F."/>
            <person name="Albersmeier A."/>
            <person name="Kalinowski J."/>
            <person name="Ruckert C."/>
        </authorList>
    </citation>
    <scope>NUCLEOTIDE SEQUENCE</scope>
    <source>
        <strain evidence="3">CGMCC 4.7308</strain>
    </source>
</reference>
<keyword evidence="4" id="KW-1185">Reference proteome</keyword>
<feature type="transmembrane region" description="Helical" evidence="2">
    <location>
        <begin position="308"/>
        <end position="324"/>
    </location>
</feature>
<evidence type="ECO:0000313" key="3">
    <source>
        <dbReference type="EMBL" id="GGM09569.1"/>
    </source>
</evidence>
<feature type="compositionally biased region" description="Pro residues" evidence="1">
    <location>
        <begin position="378"/>
        <end position="390"/>
    </location>
</feature>
<gene>
    <name evidence="3" type="ORF">GCM10011594_31820</name>
</gene>
<dbReference type="EMBL" id="BMNA01000007">
    <property type="protein sequence ID" value="GGM09569.1"/>
    <property type="molecule type" value="Genomic_DNA"/>
</dbReference>
<name>A0A917WJF8_9ACTN</name>
<keyword evidence="2" id="KW-1133">Transmembrane helix</keyword>
<evidence type="ECO:0000256" key="2">
    <source>
        <dbReference type="SAM" id="Phobius"/>
    </source>
</evidence>
<feature type="transmembrane region" description="Helical" evidence="2">
    <location>
        <begin position="237"/>
        <end position="255"/>
    </location>
</feature>
<keyword evidence="2" id="KW-0812">Transmembrane</keyword>
<feature type="compositionally biased region" description="Basic and acidic residues" evidence="1">
    <location>
        <begin position="350"/>
        <end position="366"/>
    </location>
</feature>
<reference evidence="3" key="2">
    <citation type="submission" date="2020-09" db="EMBL/GenBank/DDBJ databases">
        <authorList>
            <person name="Sun Q."/>
            <person name="Zhou Y."/>
        </authorList>
    </citation>
    <scope>NUCLEOTIDE SEQUENCE</scope>
    <source>
        <strain evidence="3">CGMCC 4.7308</strain>
    </source>
</reference>
<organism evidence="3 4">
    <name type="scientific">Nakamurella endophytica</name>
    <dbReference type="NCBI Taxonomy" id="1748367"/>
    <lineage>
        <taxon>Bacteria</taxon>
        <taxon>Bacillati</taxon>
        <taxon>Actinomycetota</taxon>
        <taxon>Actinomycetes</taxon>
        <taxon>Nakamurellales</taxon>
        <taxon>Nakamurellaceae</taxon>
        <taxon>Nakamurella</taxon>
    </lineage>
</organism>
<sequence length="390" mass="40633">MLRGRRFGTVERGAGADAGPSGETEAAVTSLGGGPEPVVGLFALRTFRVSANGYLLPLSFTGADWARGTCIARCGRGHAAPADGCTCGIYSLRDLRDLRLQYWSARRLVAVVALEGQTVEGAKGWRSQAARVVDVWTATGRHGLPTEQAGLLRQHLPGVRVHTDLDRMLAAYPELVPARRPRSAAFARAARSWWSSVTRPRLPGARRAGLWAAAVAVLTAVLCAVTAGAAAVSAAVVMAQLAAVLLVLAVVVMLCESPTHMIALLATGASPPLLITPRRPALRLWRPASALLAAGTAASALVGQSIPAAGIAVLLAAWALLLGVERFMLALAPSSAPTPLGAARGAHPGLSDRRDWTPERLTSGERRRGRRGVVPVLITPPPPPSPTTGA</sequence>
<accession>A0A917WJF8</accession>
<comment type="caution">
    <text evidence="3">The sequence shown here is derived from an EMBL/GenBank/DDBJ whole genome shotgun (WGS) entry which is preliminary data.</text>
</comment>
<keyword evidence="2" id="KW-0472">Membrane</keyword>
<dbReference type="Proteomes" id="UP000655208">
    <property type="component" value="Unassembled WGS sequence"/>
</dbReference>
<feature type="region of interest" description="Disordered" evidence="1">
    <location>
        <begin position="1"/>
        <end position="31"/>
    </location>
</feature>
<protein>
    <submittedName>
        <fullName evidence="3">Uncharacterized protein</fullName>
    </submittedName>
</protein>